<organism evidence="1">
    <name type="scientific">marine sediment metagenome</name>
    <dbReference type="NCBI Taxonomy" id="412755"/>
    <lineage>
        <taxon>unclassified sequences</taxon>
        <taxon>metagenomes</taxon>
        <taxon>ecological metagenomes</taxon>
    </lineage>
</organism>
<evidence type="ECO:0000313" key="1">
    <source>
        <dbReference type="EMBL" id="GAI54371.1"/>
    </source>
</evidence>
<dbReference type="AlphaFoldDB" id="X1QHS1"/>
<feature type="non-terminal residue" evidence="1">
    <location>
        <position position="1"/>
    </location>
</feature>
<reference evidence="1" key="1">
    <citation type="journal article" date="2014" name="Front. Microbiol.">
        <title>High frequency of phylogenetically diverse reductive dehalogenase-homologous genes in deep subseafloor sedimentary metagenomes.</title>
        <authorList>
            <person name="Kawai M."/>
            <person name="Futagami T."/>
            <person name="Toyoda A."/>
            <person name="Takaki Y."/>
            <person name="Nishi S."/>
            <person name="Hori S."/>
            <person name="Arai W."/>
            <person name="Tsubouchi T."/>
            <person name="Morono Y."/>
            <person name="Uchiyama I."/>
            <person name="Ito T."/>
            <person name="Fujiyama A."/>
            <person name="Inagaki F."/>
            <person name="Takami H."/>
        </authorList>
    </citation>
    <scope>NUCLEOTIDE SEQUENCE</scope>
    <source>
        <strain evidence="1">Expedition CK06-06</strain>
    </source>
</reference>
<accession>X1QHS1</accession>
<dbReference type="EMBL" id="BARV01040475">
    <property type="protein sequence ID" value="GAI54371.1"/>
    <property type="molecule type" value="Genomic_DNA"/>
</dbReference>
<proteinExistence type="predicted"/>
<gene>
    <name evidence="1" type="ORF">S06H3_61654</name>
</gene>
<comment type="caution">
    <text evidence="1">The sequence shown here is derived from an EMBL/GenBank/DDBJ whole genome shotgun (WGS) entry which is preliminary data.</text>
</comment>
<feature type="non-terminal residue" evidence="1">
    <location>
        <position position="167"/>
    </location>
</feature>
<sequence>LRNKLRFTPIESIDRNTKKANIQALHYYVSEKIEKIRKSLISKRYNEWVLRDYPEIDPNERNFVNSVAPLDLPLSVVLKYKQDLIKYKNACLLDYSEKSFSRYIGAIEKTDTFLDWSNDEISGLKKIENRFCSSYRKKVIKRTNWLMWEYGNENCCLLTLTLDPKLF</sequence>
<protein>
    <submittedName>
        <fullName evidence="1">Uncharacterized protein</fullName>
    </submittedName>
</protein>
<name>X1QHS1_9ZZZZ</name>